<reference evidence="1" key="1">
    <citation type="journal article" date="2017" name="Nature">
        <title>The sunflower genome provides insights into oil metabolism, flowering and Asterid evolution.</title>
        <authorList>
            <person name="Badouin H."/>
            <person name="Gouzy J."/>
            <person name="Grassa C.J."/>
            <person name="Murat F."/>
            <person name="Staton S.E."/>
            <person name="Cottret L."/>
            <person name="Lelandais-Briere C."/>
            <person name="Owens G.L."/>
            <person name="Carrere S."/>
            <person name="Mayjonade B."/>
            <person name="Legrand L."/>
            <person name="Gill N."/>
            <person name="Kane N.C."/>
            <person name="Bowers J.E."/>
            <person name="Hubner S."/>
            <person name="Bellec A."/>
            <person name="Berard A."/>
            <person name="Berges H."/>
            <person name="Blanchet N."/>
            <person name="Boniface M.C."/>
            <person name="Brunel D."/>
            <person name="Catrice O."/>
            <person name="Chaidir N."/>
            <person name="Claudel C."/>
            <person name="Donnadieu C."/>
            <person name="Faraut T."/>
            <person name="Fievet G."/>
            <person name="Helmstetter N."/>
            <person name="King M."/>
            <person name="Knapp S.J."/>
            <person name="Lai Z."/>
            <person name="Le Paslier M.C."/>
            <person name="Lippi Y."/>
            <person name="Lorenzon L."/>
            <person name="Mandel J.R."/>
            <person name="Marage G."/>
            <person name="Marchand G."/>
            <person name="Marquand E."/>
            <person name="Bret-Mestries E."/>
            <person name="Morien E."/>
            <person name="Nambeesan S."/>
            <person name="Nguyen T."/>
            <person name="Pegot-Espagnet P."/>
            <person name="Pouilly N."/>
            <person name="Raftis F."/>
            <person name="Sallet E."/>
            <person name="Schiex T."/>
            <person name="Thomas J."/>
            <person name="Vandecasteele C."/>
            <person name="Vares D."/>
            <person name="Vear F."/>
            <person name="Vautrin S."/>
            <person name="Crespi M."/>
            <person name="Mangin B."/>
            <person name="Burke J.M."/>
            <person name="Salse J."/>
            <person name="Munos S."/>
            <person name="Vincourt P."/>
            <person name="Rieseberg L.H."/>
            <person name="Langlade N.B."/>
        </authorList>
    </citation>
    <scope>NUCLEOTIDE SEQUENCE</scope>
    <source>
        <tissue evidence="1">Leaves</tissue>
    </source>
</reference>
<keyword evidence="2" id="KW-1185">Reference proteome</keyword>
<dbReference type="Gramene" id="mRNA:HanXRQr2_Chr14g0650581">
    <property type="protein sequence ID" value="mRNA:HanXRQr2_Chr14g0650581"/>
    <property type="gene ID" value="HanXRQr2_Chr14g0650581"/>
</dbReference>
<reference evidence="1" key="2">
    <citation type="submission" date="2020-06" db="EMBL/GenBank/DDBJ databases">
        <title>Helianthus annuus Genome sequencing and assembly Release 2.</title>
        <authorList>
            <person name="Gouzy J."/>
            <person name="Langlade N."/>
            <person name="Munos S."/>
        </authorList>
    </citation>
    <scope>NUCLEOTIDE SEQUENCE</scope>
    <source>
        <tissue evidence="1">Leaves</tissue>
    </source>
</reference>
<evidence type="ECO:0000313" key="2">
    <source>
        <dbReference type="Proteomes" id="UP000215914"/>
    </source>
</evidence>
<protein>
    <submittedName>
        <fullName evidence="1">Uncharacterized protein</fullName>
    </submittedName>
</protein>
<gene>
    <name evidence="1" type="ORF">HanXRQr2_Chr14g0650581</name>
</gene>
<dbReference type="AlphaFoldDB" id="A0A9K3E9S0"/>
<sequence>MALPNQVFGEQVLLTAEVSLYHRAFLAHAGVMSVRPMRAAEEYWAEKIRPNFMHARDDLFVAPLVATEGAHIPNPKPCRAITPAGKEVVYLSSEESVASSKHELNPHHDVFAGVLRNLGINHEEKKPKRVSKKKVTVAEGMAIKKQRLPVQRLMLRFAAVLFAFDKVA</sequence>
<dbReference type="Proteomes" id="UP000215914">
    <property type="component" value="Unassembled WGS sequence"/>
</dbReference>
<proteinExistence type="predicted"/>
<comment type="caution">
    <text evidence="1">The sequence shown here is derived from an EMBL/GenBank/DDBJ whole genome shotgun (WGS) entry which is preliminary data.</text>
</comment>
<dbReference type="EMBL" id="MNCJ02000329">
    <property type="protein sequence ID" value="KAF5769636.1"/>
    <property type="molecule type" value="Genomic_DNA"/>
</dbReference>
<evidence type="ECO:0000313" key="1">
    <source>
        <dbReference type="EMBL" id="KAF5769636.1"/>
    </source>
</evidence>
<organism evidence="1 2">
    <name type="scientific">Helianthus annuus</name>
    <name type="common">Common sunflower</name>
    <dbReference type="NCBI Taxonomy" id="4232"/>
    <lineage>
        <taxon>Eukaryota</taxon>
        <taxon>Viridiplantae</taxon>
        <taxon>Streptophyta</taxon>
        <taxon>Embryophyta</taxon>
        <taxon>Tracheophyta</taxon>
        <taxon>Spermatophyta</taxon>
        <taxon>Magnoliopsida</taxon>
        <taxon>eudicotyledons</taxon>
        <taxon>Gunneridae</taxon>
        <taxon>Pentapetalae</taxon>
        <taxon>asterids</taxon>
        <taxon>campanulids</taxon>
        <taxon>Asterales</taxon>
        <taxon>Asteraceae</taxon>
        <taxon>Asteroideae</taxon>
        <taxon>Heliantheae alliance</taxon>
        <taxon>Heliantheae</taxon>
        <taxon>Helianthus</taxon>
    </lineage>
</organism>
<name>A0A9K3E9S0_HELAN</name>
<accession>A0A9K3E9S0</accession>